<feature type="domain" description="AB hydrolase-1" evidence="1">
    <location>
        <begin position="71"/>
        <end position="305"/>
    </location>
</feature>
<dbReference type="SUPFAM" id="SSF53474">
    <property type="entry name" value="alpha/beta-Hydrolases"/>
    <property type="match status" value="1"/>
</dbReference>
<dbReference type="PANTHER" id="PTHR46438">
    <property type="entry name" value="ALPHA/BETA-HYDROLASES SUPERFAMILY PROTEIN"/>
    <property type="match status" value="1"/>
</dbReference>
<evidence type="ECO:0000259" key="1">
    <source>
        <dbReference type="Pfam" id="PF00561"/>
    </source>
</evidence>
<dbReference type="PANTHER" id="PTHR46438:SF11">
    <property type="entry name" value="LIPASE-RELATED"/>
    <property type="match status" value="1"/>
</dbReference>
<accession>A0ABR4NAG1</accession>
<protein>
    <recommendedName>
        <fullName evidence="1">AB hydrolase-1 domain-containing protein</fullName>
    </recommendedName>
</protein>
<organism evidence="2 3">
    <name type="scientific">Polyrhizophydium stewartii</name>
    <dbReference type="NCBI Taxonomy" id="2732419"/>
    <lineage>
        <taxon>Eukaryota</taxon>
        <taxon>Fungi</taxon>
        <taxon>Fungi incertae sedis</taxon>
        <taxon>Chytridiomycota</taxon>
        <taxon>Chytridiomycota incertae sedis</taxon>
        <taxon>Chytridiomycetes</taxon>
        <taxon>Rhizophydiales</taxon>
        <taxon>Rhizophydiales incertae sedis</taxon>
        <taxon>Polyrhizophydium</taxon>
    </lineage>
</organism>
<name>A0ABR4NAG1_9FUNG</name>
<dbReference type="Pfam" id="PF00561">
    <property type="entry name" value="Abhydrolase_1"/>
    <property type="match status" value="1"/>
</dbReference>
<reference evidence="2 3" key="1">
    <citation type="submission" date="2023-09" db="EMBL/GenBank/DDBJ databases">
        <title>Pangenome analysis of Batrachochytrium dendrobatidis and related Chytrids.</title>
        <authorList>
            <person name="Yacoub M.N."/>
            <person name="Stajich J.E."/>
            <person name="James T.Y."/>
        </authorList>
    </citation>
    <scope>NUCLEOTIDE SEQUENCE [LARGE SCALE GENOMIC DNA]</scope>
    <source>
        <strain evidence="2 3">JEL0888</strain>
    </source>
</reference>
<gene>
    <name evidence="2" type="ORF">HK105_203933</name>
</gene>
<dbReference type="InterPro" id="IPR029058">
    <property type="entry name" value="AB_hydrolase_fold"/>
</dbReference>
<dbReference type="EMBL" id="JADGIZ020000016">
    <property type="protein sequence ID" value="KAL2916500.1"/>
    <property type="molecule type" value="Genomic_DNA"/>
</dbReference>
<dbReference type="InterPro" id="IPR000073">
    <property type="entry name" value="AB_hydrolase_1"/>
</dbReference>
<sequence length="326" mass="35294">MPRSRATAAAAIAATVAAAVWTNAKWAFAAYCGRTPEEQALEPFEAPVVVNGVRLNRLLKLHPARPDGVCFVLVHGFGGQIPQWAPLIPQLSAAGSVFALDMVGHGRSQATTNPADYDNDAVLDSVVAAFTAECPRTRRIVLVGHSLGTSRCAQLLARFRAKHIEVAALVLLAPLSEPHAIDRPKSSLAAASVTAINIFRFVDTFNGPYSASVARMYHTADLDTRLRQLRWNQATPTHVVRLAMLGAKVASQSEFEAVNVPTLVIFGEFDVVTNPVPNATNLQEWIRKAPLQFVCVSAGHALMWEARDEVLRHLDSFLATHKIIAA</sequence>
<evidence type="ECO:0000313" key="2">
    <source>
        <dbReference type="EMBL" id="KAL2916500.1"/>
    </source>
</evidence>
<dbReference type="Gene3D" id="3.40.50.1820">
    <property type="entry name" value="alpha/beta hydrolase"/>
    <property type="match status" value="1"/>
</dbReference>
<evidence type="ECO:0000313" key="3">
    <source>
        <dbReference type="Proteomes" id="UP001527925"/>
    </source>
</evidence>
<dbReference type="Proteomes" id="UP001527925">
    <property type="component" value="Unassembled WGS sequence"/>
</dbReference>
<keyword evidence="3" id="KW-1185">Reference proteome</keyword>
<proteinExistence type="predicted"/>
<comment type="caution">
    <text evidence="2">The sequence shown here is derived from an EMBL/GenBank/DDBJ whole genome shotgun (WGS) entry which is preliminary data.</text>
</comment>